<dbReference type="AlphaFoldDB" id="A0A1Y0AZY3"/>
<keyword evidence="1" id="KW-0496">Mitochondrion</keyword>
<accession>A0A1Y0AZY3</accession>
<organism evidence="1">
    <name type="scientific">Utricularia reniformis</name>
    <dbReference type="NCBI Taxonomy" id="192314"/>
    <lineage>
        <taxon>Eukaryota</taxon>
        <taxon>Viridiplantae</taxon>
        <taxon>Streptophyta</taxon>
        <taxon>Embryophyta</taxon>
        <taxon>Tracheophyta</taxon>
        <taxon>Spermatophyta</taxon>
        <taxon>Magnoliopsida</taxon>
        <taxon>eudicotyledons</taxon>
        <taxon>Gunneridae</taxon>
        <taxon>Pentapetalae</taxon>
        <taxon>asterids</taxon>
        <taxon>lamiids</taxon>
        <taxon>Lamiales</taxon>
        <taxon>Lentibulariaceae</taxon>
        <taxon>Utricularia</taxon>
    </lineage>
</organism>
<protein>
    <submittedName>
        <fullName evidence="1">Uncharacterized protein</fullName>
    </submittedName>
</protein>
<proteinExistence type="predicted"/>
<gene>
    <name evidence="1" type="ORF">AEK19_MT0424</name>
</gene>
<evidence type="ECO:0000313" key="1">
    <source>
        <dbReference type="EMBL" id="ART30688.1"/>
    </source>
</evidence>
<name>A0A1Y0AZY3_9LAMI</name>
<reference evidence="1" key="1">
    <citation type="submission" date="2017-03" db="EMBL/GenBank/DDBJ databases">
        <title>The mitochondrial genome of the carnivorous plant Utricularia reniformis (Lentibulariaceae): structure, comparative analysis and evolutionary landmarks.</title>
        <authorList>
            <person name="Silva S.R."/>
            <person name="Alvarenga D.O."/>
            <person name="Michael T.P."/>
            <person name="Miranda V.F.O."/>
            <person name="Varani A.M."/>
        </authorList>
    </citation>
    <scope>NUCLEOTIDE SEQUENCE</scope>
</reference>
<sequence>MPSLIIDSAFPSSISVLLILLLHTFDAGEAPLALY</sequence>
<dbReference type="EMBL" id="KY774314">
    <property type="protein sequence ID" value="ART30688.1"/>
    <property type="molecule type" value="Genomic_DNA"/>
</dbReference>
<geneLocation type="mitochondrion" evidence="1"/>